<keyword evidence="1" id="KW-0472">Membrane</keyword>
<dbReference type="EMBL" id="KN549477">
    <property type="protein sequence ID" value="KHJ97295.1"/>
    <property type="molecule type" value="Genomic_DNA"/>
</dbReference>
<gene>
    <name evidence="2" type="ORF">OESDEN_02726</name>
</gene>
<keyword evidence="1" id="KW-1133">Transmembrane helix</keyword>
<protein>
    <submittedName>
        <fullName evidence="2">Uncharacterized protein</fullName>
    </submittedName>
</protein>
<keyword evidence="3" id="KW-1185">Reference proteome</keyword>
<proteinExistence type="predicted"/>
<evidence type="ECO:0000256" key="1">
    <source>
        <dbReference type="SAM" id="Phobius"/>
    </source>
</evidence>
<reference evidence="2 3" key="1">
    <citation type="submission" date="2014-03" db="EMBL/GenBank/DDBJ databases">
        <title>Draft genome of the hookworm Oesophagostomum dentatum.</title>
        <authorList>
            <person name="Mitreva M."/>
        </authorList>
    </citation>
    <scope>NUCLEOTIDE SEQUENCE [LARGE SCALE GENOMIC DNA]</scope>
    <source>
        <strain evidence="2 3">OD-Hann</strain>
    </source>
</reference>
<accession>A0A0B1TPG9</accession>
<name>A0A0B1TPG9_OESDE</name>
<evidence type="ECO:0000313" key="3">
    <source>
        <dbReference type="Proteomes" id="UP000053660"/>
    </source>
</evidence>
<dbReference type="AlphaFoldDB" id="A0A0B1TPG9"/>
<feature type="transmembrane region" description="Helical" evidence="1">
    <location>
        <begin position="12"/>
        <end position="33"/>
    </location>
</feature>
<organism evidence="2 3">
    <name type="scientific">Oesophagostomum dentatum</name>
    <name type="common">Nodular worm</name>
    <dbReference type="NCBI Taxonomy" id="61180"/>
    <lineage>
        <taxon>Eukaryota</taxon>
        <taxon>Metazoa</taxon>
        <taxon>Ecdysozoa</taxon>
        <taxon>Nematoda</taxon>
        <taxon>Chromadorea</taxon>
        <taxon>Rhabditida</taxon>
        <taxon>Rhabditina</taxon>
        <taxon>Rhabditomorpha</taxon>
        <taxon>Strongyloidea</taxon>
        <taxon>Strongylidae</taxon>
        <taxon>Oesophagostomum</taxon>
    </lineage>
</organism>
<evidence type="ECO:0000313" key="2">
    <source>
        <dbReference type="EMBL" id="KHJ97295.1"/>
    </source>
</evidence>
<keyword evidence="1" id="KW-0812">Transmembrane</keyword>
<dbReference type="Proteomes" id="UP000053660">
    <property type="component" value="Unassembled WGS sequence"/>
</dbReference>
<sequence length="150" mass="16876">MYREDEQPRWMLAKYWEMISVLAIFLPVFYLGAPGPFLFKPVQGGLLNFDQVSNEQRFAGSEIERVRVMPGSKEQCCCGASCGKSTVCAGLVYNAMVFGVVALKEGYVSMPERSSTDGEEWQNRKRNAEETAEKCSRIHADSAALLLRFF</sequence>